<evidence type="ECO:0000313" key="4">
    <source>
        <dbReference type="EMBL" id="KAE9125824.1"/>
    </source>
</evidence>
<dbReference type="Proteomes" id="UP000433483">
    <property type="component" value="Unassembled WGS sequence"/>
</dbReference>
<dbReference type="Proteomes" id="UP000429523">
    <property type="component" value="Unassembled WGS sequence"/>
</dbReference>
<dbReference type="EMBL" id="QXGA01000354">
    <property type="protein sequence ID" value="KAE9147346.1"/>
    <property type="molecule type" value="Genomic_DNA"/>
</dbReference>
<dbReference type="Proteomes" id="UP000486351">
    <property type="component" value="Unassembled WGS sequence"/>
</dbReference>
<organism evidence="1 10">
    <name type="scientific">Phytophthora fragariae</name>
    <dbReference type="NCBI Taxonomy" id="53985"/>
    <lineage>
        <taxon>Eukaryota</taxon>
        <taxon>Sar</taxon>
        <taxon>Stramenopiles</taxon>
        <taxon>Oomycota</taxon>
        <taxon>Peronosporomycetes</taxon>
        <taxon>Peronosporales</taxon>
        <taxon>Peronosporaceae</taxon>
        <taxon>Phytophthora</taxon>
    </lineage>
</organism>
<evidence type="ECO:0000313" key="16">
    <source>
        <dbReference type="Proteomes" id="UP000476176"/>
    </source>
</evidence>
<dbReference type="OrthoDB" id="10269858at2759"/>
<evidence type="ECO:0000313" key="9">
    <source>
        <dbReference type="EMBL" id="KAE9351696.1"/>
    </source>
</evidence>
<dbReference type="EMBL" id="QXGB01000226">
    <property type="protein sequence ID" value="KAE9223730.1"/>
    <property type="molecule type" value="Genomic_DNA"/>
</dbReference>
<evidence type="ECO:0000313" key="15">
    <source>
        <dbReference type="Proteomes" id="UP000460718"/>
    </source>
</evidence>
<evidence type="ECO:0000313" key="12">
    <source>
        <dbReference type="Proteomes" id="UP000437068"/>
    </source>
</evidence>
<protein>
    <submittedName>
        <fullName evidence="1">Uncharacterized protein</fullName>
    </submittedName>
</protein>
<dbReference type="Proteomes" id="UP000437068">
    <property type="component" value="Unassembled WGS sequence"/>
</dbReference>
<gene>
    <name evidence="8" type="ORF">PF001_g8470</name>
    <name evidence="7" type="ORF">PF004_g5199</name>
    <name evidence="6" type="ORF">PF005_g6207</name>
    <name evidence="5" type="ORF">PF006_g7963</name>
    <name evidence="3" type="ORF">PF007_g6465</name>
    <name evidence="9" type="ORF">PF008_g5814</name>
    <name evidence="1" type="ORF">PF009_g6876</name>
    <name evidence="4" type="ORF">PF010_g5488</name>
    <name evidence="2" type="ORF">PF011_g10249</name>
</gene>
<evidence type="ECO:0000313" key="5">
    <source>
        <dbReference type="EMBL" id="KAE9147346.1"/>
    </source>
</evidence>
<evidence type="ECO:0000313" key="18">
    <source>
        <dbReference type="Proteomes" id="UP000488956"/>
    </source>
</evidence>
<evidence type="ECO:0000313" key="10">
    <source>
        <dbReference type="Proteomes" id="UP000429523"/>
    </source>
</evidence>
<evidence type="ECO:0000313" key="11">
    <source>
        <dbReference type="Proteomes" id="UP000433483"/>
    </source>
</evidence>
<dbReference type="Proteomes" id="UP000476176">
    <property type="component" value="Unassembled WGS sequence"/>
</dbReference>
<dbReference type="EMBL" id="QXFW01000532">
    <property type="protein sequence ID" value="KAE9009514.1"/>
    <property type="molecule type" value="Genomic_DNA"/>
</dbReference>
<evidence type="ECO:0000313" key="14">
    <source>
        <dbReference type="Proteomes" id="UP000441208"/>
    </source>
</evidence>
<dbReference type="EMBL" id="QXFY01000218">
    <property type="protein sequence ID" value="KAE9351696.1"/>
    <property type="molecule type" value="Genomic_DNA"/>
</dbReference>
<evidence type="ECO:0000313" key="17">
    <source>
        <dbReference type="Proteomes" id="UP000486351"/>
    </source>
</evidence>
<evidence type="ECO:0000313" key="7">
    <source>
        <dbReference type="EMBL" id="KAE9245544.1"/>
    </source>
</evidence>
<dbReference type="Proteomes" id="UP000441208">
    <property type="component" value="Unassembled WGS sequence"/>
</dbReference>
<dbReference type="EMBL" id="QXGE01000385">
    <property type="protein sequence ID" value="KAE9314002.1"/>
    <property type="molecule type" value="Genomic_DNA"/>
</dbReference>
<dbReference type="EMBL" id="QXGC01000190">
    <property type="protein sequence ID" value="KAE9245544.1"/>
    <property type="molecule type" value="Genomic_DNA"/>
</dbReference>
<evidence type="ECO:0000313" key="8">
    <source>
        <dbReference type="EMBL" id="KAE9314002.1"/>
    </source>
</evidence>
<evidence type="ECO:0000313" key="3">
    <source>
        <dbReference type="EMBL" id="KAE9125161.1"/>
    </source>
</evidence>
<dbReference type="EMBL" id="QXGF01000253">
    <property type="protein sequence ID" value="KAE8943418.1"/>
    <property type="molecule type" value="Genomic_DNA"/>
</dbReference>
<dbReference type="EMBL" id="QXFZ01000240">
    <property type="protein sequence ID" value="KAE9125161.1"/>
    <property type="molecule type" value="Genomic_DNA"/>
</dbReference>
<accession>A0A6A3FNS3</accession>
<dbReference type="Proteomes" id="UP000460718">
    <property type="component" value="Unassembled WGS sequence"/>
</dbReference>
<dbReference type="Proteomes" id="UP000488956">
    <property type="component" value="Unassembled WGS sequence"/>
</dbReference>
<proteinExistence type="predicted"/>
<evidence type="ECO:0000313" key="6">
    <source>
        <dbReference type="EMBL" id="KAE9223730.1"/>
    </source>
</evidence>
<evidence type="ECO:0000313" key="2">
    <source>
        <dbReference type="EMBL" id="KAE9009514.1"/>
    </source>
</evidence>
<evidence type="ECO:0000313" key="1">
    <source>
        <dbReference type="EMBL" id="KAE8943418.1"/>
    </source>
</evidence>
<keyword evidence="11" id="KW-1185">Reference proteome</keyword>
<reference evidence="10 11" key="1">
    <citation type="submission" date="2018-08" db="EMBL/GenBank/DDBJ databases">
        <title>Genomic investigation of the strawberry pathogen Phytophthora fragariae indicates pathogenicity is determined by transcriptional variation in three key races.</title>
        <authorList>
            <person name="Adams T.M."/>
            <person name="Armitage A.D."/>
            <person name="Sobczyk M.K."/>
            <person name="Bates H.J."/>
            <person name="Dunwell J.M."/>
            <person name="Nellist C.F."/>
            <person name="Harrison R.J."/>
        </authorList>
    </citation>
    <scope>NUCLEOTIDE SEQUENCE [LARGE SCALE GENOMIC DNA]</scope>
    <source>
        <strain evidence="8 12">A4</strain>
        <strain evidence="7 16">BC-23</strain>
        <strain evidence="6 11">NOV-27</strain>
        <strain evidence="5 13">NOV-5</strain>
        <strain evidence="3 14">NOV-71</strain>
        <strain evidence="9 17">NOV-77</strain>
        <strain evidence="1 10">NOV-9</strain>
        <strain evidence="4 18">ONT-3</strain>
        <strain evidence="2 15">SCRP245</strain>
    </source>
</reference>
<sequence>MASYRGKTQAGVLIILSASICAGNRNRAASRSVVCVDCISPTIPPRTLRCVIAWLGAESKLITDWLSFLLSHVGMDFTFRFEWISSKPTG</sequence>
<dbReference type="AlphaFoldDB" id="A0A6A3FNS3"/>
<evidence type="ECO:0000313" key="13">
    <source>
        <dbReference type="Proteomes" id="UP000440732"/>
    </source>
</evidence>
<name>A0A6A3FNS3_9STRA</name>
<comment type="caution">
    <text evidence="1">The sequence shown here is derived from an EMBL/GenBank/DDBJ whole genome shotgun (WGS) entry which is preliminary data.</text>
</comment>
<dbReference type="EMBL" id="QXFX01000204">
    <property type="protein sequence ID" value="KAE9125824.1"/>
    <property type="molecule type" value="Genomic_DNA"/>
</dbReference>
<dbReference type="Proteomes" id="UP000440732">
    <property type="component" value="Unassembled WGS sequence"/>
</dbReference>